<comment type="caution">
    <text evidence="1">The sequence shown here is derived from an EMBL/GenBank/DDBJ whole genome shotgun (WGS) entry which is preliminary data.</text>
</comment>
<reference evidence="1 2" key="1">
    <citation type="submission" date="2024-02" db="EMBL/GenBank/DDBJ databases">
        <title>Rhodopirellula caenicola NBRC 110016.</title>
        <authorList>
            <person name="Ichikawa N."/>
            <person name="Katano-Makiyama Y."/>
            <person name="Hidaka K."/>
        </authorList>
    </citation>
    <scope>NUCLEOTIDE SEQUENCE [LARGE SCALE GENOMIC DNA]</scope>
    <source>
        <strain evidence="1 2">NBRC 110016</strain>
    </source>
</reference>
<evidence type="ECO:0000313" key="2">
    <source>
        <dbReference type="Proteomes" id="UP001416858"/>
    </source>
</evidence>
<organism evidence="1 2">
    <name type="scientific">Novipirellula caenicola</name>
    <dbReference type="NCBI Taxonomy" id="1536901"/>
    <lineage>
        <taxon>Bacteria</taxon>
        <taxon>Pseudomonadati</taxon>
        <taxon>Planctomycetota</taxon>
        <taxon>Planctomycetia</taxon>
        <taxon>Pirellulales</taxon>
        <taxon>Pirellulaceae</taxon>
        <taxon>Novipirellula</taxon>
    </lineage>
</organism>
<proteinExistence type="predicted"/>
<accession>A0ABP9VPJ8</accession>
<sequence>MHRESIAAEIDPTIRFIATTVLVNAAGYLCASFQYIGNNEPFLFVAFSDGGP</sequence>
<evidence type="ECO:0000313" key="1">
    <source>
        <dbReference type="EMBL" id="GAA5507104.1"/>
    </source>
</evidence>
<keyword evidence="2" id="KW-1185">Reference proteome</keyword>
<protein>
    <submittedName>
        <fullName evidence="1">Uncharacterized protein</fullName>
    </submittedName>
</protein>
<name>A0ABP9VPJ8_9BACT</name>
<gene>
    <name evidence="1" type="ORF">Rcae01_02559</name>
</gene>
<dbReference type="Proteomes" id="UP001416858">
    <property type="component" value="Unassembled WGS sequence"/>
</dbReference>
<dbReference type="EMBL" id="BAABRO010000004">
    <property type="protein sequence ID" value="GAA5507104.1"/>
    <property type="molecule type" value="Genomic_DNA"/>
</dbReference>